<protein>
    <submittedName>
        <fullName evidence="1">Uncharacterized protein</fullName>
    </submittedName>
</protein>
<dbReference type="EMBL" id="BLPG01000001">
    <property type="protein sequence ID" value="GFJ94046.1"/>
    <property type="molecule type" value="Genomic_DNA"/>
</dbReference>
<dbReference type="Pfam" id="PF19895">
    <property type="entry name" value="DUF6368"/>
    <property type="match status" value="1"/>
</dbReference>
<sequence length="194" mass="20693">MTGPSVLVLLRTPLSDADVNALYAWLAKGFGAEDDGWWLLRDADAVGLPCPSEPTGAVLVEPGPWSGRDEPEVPATYAAAVGFVPVAEIGLAMEGGRDGEHRLLAHLALALVGCYGGLIEVDGMVKFAPPAAAQPETEAQRRQRWLAANRTGVAGMPGRCYEAPYVSMRGEPVIVNVVDAEFLAAWLRHPSFRM</sequence>
<proteinExistence type="predicted"/>
<keyword evidence="2" id="KW-1185">Reference proteome</keyword>
<comment type="caution">
    <text evidence="1">The sequence shown here is derived from an EMBL/GenBank/DDBJ whole genome shotgun (WGS) entry which is preliminary data.</text>
</comment>
<gene>
    <name evidence="1" type="ORF">Prum_076880</name>
</gene>
<dbReference type="RefSeq" id="WP_173080964.1">
    <property type="nucleotide sequence ID" value="NZ_BAABJB010000001.1"/>
</dbReference>
<evidence type="ECO:0000313" key="1">
    <source>
        <dbReference type="EMBL" id="GFJ94046.1"/>
    </source>
</evidence>
<reference evidence="1 2" key="1">
    <citation type="submission" date="2020-03" db="EMBL/GenBank/DDBJ databases">
        <title>Whole genome shotgun sequence of Phytohabitans rumicis NBRC 108638.</title>
        <authorList>
            <person name="Komaki H."/>
            <person name="Tamura T."/>
        </authorList>
    </citation>
    <scope>NUCLEOTIDE SEQUENCE [LARGE SCALE GENOMIC DNA]</scope>
    <source>
        <strain evidence="1 2">NBRC 108638</strain>
    </source>
</reference>
<name>A0A6V8LIQ8_9ACTN</name>
<organism evidence="1 2">
    <name type="scientific">Phytohabitans rumicis</name>
    <dbReference type="NCBI Taxonomy" id="1076125"/>
    <lineage>
        <taxon>Bacteria</taxon>
        <taxon>Bacillati</taxon>
        <taxon>Actinomycetota</taxon>
        <taxon>Actinomycetes</taxon>
        <taxon>Micromonosporales</taxon>
        <taxon>Micromonosporaceae</taxon>
    </lineage>
</organism>
<accession>A0A6V8LIQ8</accession>
<dbReference type="AlphaFoldDB" id="A0A6V8LIQ8"/>
<evidence type="ECO:0000313" key="2">
    <source>
        <dbReference type="Proteomes" id="UP000482960"/>
    </source>
</evidence>
<reference evidence="1 2" key="2">
    <citation type="submission" date="2020-03" db="EMBL/GenBank/DDBJ databases">
        <authorList>
            <person name="Ichikawa N."/>
            <person name="Kimura A."/>
            <person name="Kitahashi Y."/>
            <person name="Uohara A."/>
        </authorList>
    </citation>
    <scope>NUCLEOTIDE SEQUENCE [LARGE SCALE GENOMIC DNA]</scope>
    <source>
        <strain evidence="1 2">NBRC 108638</strain>
    </source>
</reference>
<dbReference type="InterPro" id="IPR045948">
    <property type="entry name" value="DUF6368"/>
</dbReference>
<dbReference type="Proteomes" id="UP000482960">
    <property type="component" value="Unassembled WGS sequence"/>
</dbReference>